<dbReference type="InterPro" id="IPR002347">
    <property type="entry name" value="SDR_fam"/>
</dbReference>
<feature type="non-terminal residue" evidence="4">
    <location>
        <position position="1"/>
    </location>
</feature>
<dbReference type="PRINTS" id="PR00080">
    <property type="entry name" value="SDRFAMILY"/>
</dbReference>
<dbReference type="Gene3D" id="3.40.50.720">
    <property type="entry name" value="NAD(P)-binding Rossmann-like Domain"/>
    <property type="match status" value="1"/>
</dbReference>
<dbReference type="EMBL" id="ML996150">
    <property type="protein sequence ID" value="KAF2734257.1"/>
    <property type="molecule type" value="Genomic_DNA"/>
</dbReference>
<dbReference type="PANTHER" id="PTHR24320">
    <property type="entry name" value="RETINOL DEHYDROGENASE"/>
    <property type="match status" value="1"/>
</dbReference>
<protein>
    <submittedName>
        <fullName evidence="4">NAD(P)-binding protein</fullName>
    </submittedName>
</protein>
<sequence length="291" mass="31348">LAGIGAEAARVILKHKPGLLILASRNKSSIEDTIAAIGGLEGAVDVRAVELDLADLDSVRAAAAEVLEHAATVDVLINNAAVMGTFLPKFETSKQGYEMQFAVNHLGHFLFTNLLMPALLRSAAGPRVVNISSAGHRAGPVHLGDVNFDNGKAYEPFVAYGQSKTANMLFTVSLAQKLSNKGLRSYSVDPGSVGTTGLARHMPLEYRVEKGWWNADGSLNDSIPWHSVGIGASSYIVAAFDQHIDGKYWNGKCLVKANVDLTVEPYATDPDTAEKLWLLSEKLVEQDFRYV</sequence>
<accession>A0A9P4QZW9</accession>
<dbReference type="PRINTS" id="PR00081">
    <property type="entry name" value="GDHRDH"/>
</dbReference>
<evidence type="ECO:0000256" key="3">
    <source>
        <dbReference type="RuleBase" id="RU000363"/>
    </source>
</evidence>
<dbReference type="PANTHER" id="PTHR24320:SF283">
    <property type="entry name" value="RETINOL DEHYDROGENASE 11"/>
    <property type="match status" value="1"/>
</dbReference>
<comment type="caution">
    <text evidence="4">The sequence shown here is derived from an EMBL/GenBank/DDBJ whole genome shotgun (WGS) entry which is preliminary data.</text>
</comment>
<dbReference type="Proteomes" id="UP000799444">
    <property type="component" value="Unassembled WGS sequence"/>
</dbReference>
<name>A0A9P4QZW9_9PLEO</name>
<proteinExistence type="inferred from homology"/>
<reference evidence="4" key="1">
    <citation type="journal article" date="2020" name="Stud. Mycol.">
        <title>101 Dothideomycetes genomes: a test case for predicting lifestyles and emergence of pathogens.</title>
        <authorList>
            <person name="Haridas S."/>
            <person name="Albert R."/>
            <person name="Binder M."/>
            <person name="Bloem J."/>
            <person name="Labutti K."/>
            <person name="Salamov A."/>
            <person name="Andreopoulos B."/>
            <person name="Baker S."/>
            <person name="Barry K."/>
            <person name="Bills G."/>
            <person name="Bluhm B."/>
            <person name="Cannon C."/>
            <person name="Castanera R."/>
            <person name="Culley D."/>
            <person name="Daum C."/>
            <person name="Ezra D."/>
            <person name="Gonzalez J."/>
            <person name="Henrissat B."/>
            <person name="Kuo A."/>
            <person name="Liang C."/>
            <person name="Lipzen A."/>
            <person name="Lutzoni F."/>
            <person name="Magnuson J."/>
            <person name="Mondo S."/>
            <person name="Nolan M."/>
            <person name="Ohm R."/>
            <person name="Pangilinan J."/>
            <person name="Park H.-J."/>
            <person name="Ramirez L."/>
            <person name="Alfaro M."/>
            <person name="Sun H."/>
            <person name="Tritt A."/>
            <person name="Yoshinaga Y."/>
            <person name="Zwiers L.-H."/>
            <person name="Turgeon B."/>
            <person name="Goodwin S."/>
            <person name="Spatafora J."/>
            <person name="Crous P."/>
            <person name="Grigoriev I."/>
        </authorList>
    </citation>
    <scope>NUCLEOTIDE SEQUENCE</scope>
    <source>
        <strain evidence="4">CBS 125425</strain>
    </source>
</reference>
<gene>
    <name evidence="4" type="ORF">EJ04DRAFT_437502</name>
</gene>
<comment type="similarity">
    <text evidence="1 3">Belongs to the short-chain dehydrogenases/reductases (SDR) family.</text>
</comment>
<keyword evidence="2" id="KW-0560">Oxidoreductase</keyword>
<evidence type="ECO:0000256" key="2">
    <source>
        <dbReference type="ARBA" id="ARBA00023002"/>
    </source>
</evidence>
<dbReference type="SUPFAM" id="SSF51735">
    <property type="entry name" value="NAD(P)-binding Rossmann-fold domains"/>
    <property type="match status" value="1"/>
</dbReference>
<dbReference type="OrthoDB" id="191139at2759"/>
<dbReference type="Pfam" id="PF00106">
    <property type="entry name" value="adh_short"/>
    <property type="match status" value="1"/>
</dbReference>
<evidence type="ECO:0000313" key="5">
    <source>
        <dbReference type="Proteomes" id="UP000799444"/>
    </source>
</evidence>
<keyword evidence="5" id="KW-1185">Reference proteome</keyword>
<organism evidence="4 5">
    <name type="scientific">Polyplosphaeria fusca</name>
    <dbReference type="NCBI Taxonomy" id="682080"/>
    <lineage>
        <taxon>Eukaryota</taxon>
        <taxon>Fungi</taxon>
        <taxon>Dikarya</taxon>
        <taxon>Ascomycota</taxon>
        <taxon>Pezizomycotina</taxon>
        <taxon>Dothideomycetes</taxon>
        <taxon>Pleosporomycetidae</taxon>
        <taxon>Pleosporales</taxon>
        <taxon>Tetraplosphaeriaceae</taxon>
        <taxon>Polyplosphaeria</taxon>
    </lineage>
</organism>
<evidence type="ECO:0000313" key="4">
    <source>
        <dbReference type="EMBL" id="KAF2734257.1"/>
    </source>
</evidence>
<evidence type="ECO:0000256" key="1">
    <source>
        <dbReference type="ARBA" id="ARBA00006484"/>
    </source>
</evidence>
<dbReference type="GO" id="GO:0016491">
    <property type="term" value="F:oxidoreductase activity"/>
    <property type="evidence" value="ECO:0007669"/>
    <property type="project" value="UniProtKB-KW"/>
</dbReference>
<dbReference type="InterPro" id="IPR036291">
    <property type="entry name" value="NAD(P)-bd_dom_sf"/>
</dbReference>
<dbReference type="AlphaFoldDB" id="A0A9P4QZW9"/>